<protein>
    <submittedName>
        <fullName evidence="1">Uncharacterized protein</fullName>
    </submittedName>
</protein>
<dbReference type="AlphaFoldDB" id="A0A1Y1KAA9"/>
<evidence type="ECO:0000313" key="1">
    <source>
        <dbReference type="EMBL" id="JAV56396.1"/>
    </source>
</evidence>
<proteinExistence type="predicted"/>
<sequence>MSIFSLSWDENCYVVTTILGTRNMGEFGMVIKYIDIVVIQNNSDDTQMPNVQPRLLSKTRTPSWLQCLCNLIMKYAHKRLGTTCKNNSALMKKTMPKITNVVAASVLEAVGCVSEVAVPTAKVMT</sequence>
<accession>A0A1Y1KAA9</accession>
<reference evidence="1" key="1">
    <citation type="journal article" date="2016" name="Sci. Rep.">
        <title>Molecular characterization of firefly nuptial gifts: a multi-omics approach sheds light on postcopulatory sexual selection.</title>
        <authorList>
            <person name="Al-Wathiqui N."/>
            <person name="Fallon T.R."/>
            <person name="South A."/>
            <person name="Weng J.K."/>
            <person name="Lewis S.M."/>
        </authorList>
    </citation>
    <scope>NUCLEOTIDE SEQUENCE</scope>
</reference>
<dbReference type="EMBL" id="GEZM01092985">
    <property type="protein sequence ID" value="JAV56396.1"/>
    <property type="molecule type" value="Transcribed_RNA"/>
</dbReference>
<name>A0A1Y1KAA9_PHOPY</name>
<organism evidence="1">
    <name type="scientific">Photinus pyralis</name>
    <name type="common">Common eastern firefly</name>
    <name type="synonym">Lampyris pyralis</name>
    <dbReference type="NCBI Taxonomy" id="7054"/>
    <lineage>
        <taxon>Eukaryota</taxon>
        <taxon>Metazoa</taxon>
        <taxon>Ecdysozoa</taxon>
        <taxon>Arthropoda</taxon>
        <taxon>Hexapoda</taxon>
        <taxon>Insecta</taxon>
        <taxon>Pterygota</taxon>
        <taxon>Neoptera</taxon>
        <taxon>Endopterygota</taxon>
        <taxon>Coleoptera</taxon>
        <taxon>Polyphaga</taxon>
        <taxon>Elateriformia</taxon>
        <taxon>Elateroidea</taxon>
        <taxon>Lampyridae</taxon>
        <taxon>Lampyrinae</taxon>
        <taxon>Photinus</taxon>
    </lineage>
</organism>